<comment type="caution">
    <text evidence="2">The sequence shown here is derived from an EMBL/GenBank/DDBJ whole genome shotgun (WGS) entry which is preliminary data.</text>
</comment>
<dbReference type="PANTHER" id="PTHR38780:SF1">
    <property type="entry name" value="PROTEIN TUSC"/>
    <property type="match status" value="1"/>
</dbReference>
<evidence type="ECO:0000313" key="2">
    <source>
        <dbReference type="EMBL" id="MDU0354992.1"/>
    </source>
</evidence>
<evidence type="ECO:0000256" key="1">
    <source>
        <dbReference type="ARBA" id="ARBA00005996"/>
    </source>
</evidence>
<organism evidence="2 3">
    <name type="scientific">Paraglaciecola aquimarina</name>
    <dbReference type="NCBI Taxonomy" id="1235557"/>
    <lineage>
        <taxon>Bacteria</taxon>
        <taxon>Pseudomonadati</taxon>
        <taxon>Pseudomonadota</taxon>
        <taxon>Gammaproteobacteria</taxon>
        <taxon>Alteromonadales</taxon>
        <taxon>Alteromonadaceae</taxon>
        <taxon>Paraglaciecola</taxon>
    </lineage>
</organism>
<comment type="similarity">
    <text evidence="1">Belongs to the DsrF/TusC family.</text>
</comment>
<reference evidence="2 3" key="1">
    <citation type="submission" date="2023-10" db="EMBL/GenBank/DDBJ databases">
        <title>Glaciecola aquimarina strain GGW-M5 nov., isolated from a coastal seawater.</title>
        <authorList>
            <person name="Bayburt H."/>
            <person name="Kim J.M."/>
            <person name="Choi B.J."/>
            <person name="Jeon C.O."/>
        </authorList>
    </citation>
    <scope>NUCLEOTIDE SEQUENCE [LARGE SCALE GENOMIC DNA]</scope>
    <source>
        <strain evidence="2 3">KCTC 32108</strain>
    </source>
</reference>
<protein>
    <submittedName>
        <fullName evidence="2">Sulfurtransferase complex subunit TusC</fullName>
    </submittedName>
</protein>
<dbReference type="Pfam" id="PF02635">
    <property type="entry name" value="DsrE"/>
    <property type="match status" value="1"/>
</dbReference>
<dbReference type="InterPro" id="IPR027396">
    <property type="entry name" value="DsrEFH-like"/>
</dbReference>
<evidence type="ECO:0000313" key="3">
    <source>
        <dbReference type="Proteomes" id="UP001247805"/>
    </source>
</evidence>
<gene>
    <name evidence="2" type="primary">tusC</name>
    <name evidence="2" type="ORF">RS130_14735</name>
</gene>
<dbReference type="Gene3D" id="3.40.1260.10">
    <property type="entry name" value="DsrEFH-like"/>
    <property type="match status" value="1"/>
</dbReference>
<dbReference type="PANTHER" id="PTHR38780">
    <property type="entry name" value="PROTEIN TUSC"/>
    <property type="match status" value="1"/>
</dbReference>
<dbReference type="EMBL" id="JAWDIO010000002">
    <property type="protein sequence ID" value="MDU0354992.1"/>
    <property type="molecule type" value="Genomic_DNA"/>
</dbReference>
<dbReference type="Proteomes" id="UP001247805">
    <property type="component" value="Unassembled WGS sequence"/>
</dbReference>
<sequence>MNTDNQTSGLAIVNKTASYDSVKGQESVELALALSNFGQAVSLFFIEDGVWQLLRQQNPAQLNRKAYFKTFAALEFYDIDKIYVCHDSLLSRGISEAELCIPVTLVTDEQCQQLLSFHNQVVVF</sequence>
<keyword evidence="3" id="KW-1185">Reference proteome</keyword>
<name>A0ABU3SYD6_9ALTE</name>
<accession>A0ABU3SYD6</accession>
<proteinExistence type="inferred from homology"/>
<dbReference type="NCBIfam" id="TIGR03010">
    <property type="entry name" value="sulf_tusC_dsrF"/>
    <property type="match status" value="1"/>
</dbReference>
<dbReference type="RefSeq" id="WP_316026553.1">
    <property type="nucleotide sequence ID" value="NZ_JAWDIO010000002.1"/>
</dbReference>
<dbReference type="InterPro" id="IPR017462">
    <property type="entry name" value="Sulphur_relay_TusC/DsrF"/>
</dbReference>
<dbReference type="SUPFAM" id="SSF75169">
    <property type="entry name" value="DsrEFH-like"/>
    <property type="match status" value="1"/>
</dbReference>
<dbReference type="InterPro" id="IPR003787">
    <property type="entry name" value="Sulphur_relay_DsrE/F-like"/>
</dbReference>
<dbReference type="NCBIfam" id="NF001238">
    <property type="entry name" value="PRK00211.1"/>
    <property type="match status" value="1"/>
</dbReference>